<accession>A0A6P8HRD9</accession>
<protein>
    <submittedName>
        <fullName evidence="3">Uncharacterized protein LOC116295299 isoform X1</fullName>
    </submittedName>
</protein>
<feature type="region of interest" description="Disordered" evidence="1">
    <location>
        <begin position="39"/>
        <end position="226"/>
    </location>
</feature>
<feature type="compositionally biased region" description="Basic and acidic residues" evidence="1">
    <location>
        <begin position="507"/>
        <end position="516"/>
    </location>
</feature>
<keyword evidence="2" id="KW-1185">Reference proteome</keyword>
<feature type="compositionally biased region" description="Basic and acidic residues" evidence="1">
    <location>
        <begin position="543"/>
        <end position="557"/>
    </location>
</feature>
<dbReference type="KEGG" id="aten:116295299"/>
<name>A0A6P8HRD9_ACTTE</name>
<evidence type="ECO:0000256" key="1">
    <source>
        <dbReference type="SAM" id="MobiDB-lite"/>
    </source>
</evidence>
<dbReference type="InterPro" id="IPR037646">
    <property type="entry name" value="PROSER3"/>
</dbReference>
<dbReference type="RefSeq" id="XP_031558939.1">
    <property type="nucleotide sequence ID" value="XM_031703079.1"/>
</dbReference>
<feature type="compositionally biased region" description="Basic and acidic residues" evidence="1">
    <location>
        <begin position="587"/>
        <end position="600"/>
    </location>
</feature>
<feature type="compositionally biased region" description="Polar residues" evidence="1">
    <location>
        <begin position="39"/>
        <end position="49"/>
    </location>
</feature>
<feature type="compositionally biased region" description="Polar residues" evidence="1">
    <location>
        <begin position="72"/>
        <end position="116"/>
    </location>
</feature>
<dbReference type="GeneID" id="116295299"/>
<feature type="compositionally biased region" description="Low complexity" evidence="1">
    <location>
        <begin position="558"/>
        <end position="570"/>
    </location>
</feature>
<feature type="compositionally biased region" description="Basic and acidic residues" evidence="1">
    <location>
        <begin position="643"/>
        <end position="653"/>
    </location>
</feature>
<feature type="compositionally biased region" description="Pro residues" evidence="1">
    <location>
        <begin position="184"/>
        <end position="201"/>
    </location>
</feature>
<feature type="region of interest" description="Disordered" evidence="1">
    <location>
        <begin position="238"/>
        <end position="257"/>
    </location>
</feature>
<evidence type="ECO:0000313" key="3">
    <source>
        <dbReference type="RefSeq" id="XP_031558939.1"/>
    </source>
</evidence>
<feature type="region of interest" description="Disordered" evidence="1">
    <location>
        <begin position="500"/>
        <end position="681"/>
    </location>
</feature>
<dbReference type="PANTHER" id="PTHR22045:SF6">
    <property type="entry name" value="PROLINE AND SERINE-RICH PROTEIN 3"/>
    <property type="match status" value="1"/>
</dbReference>
<reference evidence="3" key="1">
    <citation type="submission" date="2025-08" db="UniProtKB">
        <authorList>
            <consortium name="RefSeq"/>
        </authorList>
    </citation>
    <scope>IDENTIFICATION</scope>
    <source>
        <tissue evidence="3">Tentacle</tissue>
    </source>
</reference>
<feature type="compositionally biased region" description="Low complexity" evidence="1">
    <location>
        <begin position="173"/>
        <end position="183"/>
    </location>
</feature>
<dbReference type="AlphaFoldDB" id="A0A6P8HRD9"/>
<dbReference type="Proteomes" id="UP000515163">
    <property type="component" value="Unplaced"/>
</dbReference>
<proteinExistence type="predicted"/>
<gene>
    <name evidence="3" type="primary">LOC116295299</name>
</gene>
<dbReference type="InParanoid" id="A0A6P8HRD9"/>
<sequence>MKKSDPFEVEPLPKAFYYPSKEKELSKKEKKVCLSAPYTSKDTQHQVSSPEDLKFLKETNTLRTAQEIPTRENGSTADLSSTSQFNESWPSTERTGSLGTPLSDGTVSSPEMSQQMREWLEGQEKPVGNSTLGWYINRFRNAPPTDRQKRDQASFISKKKPNFWWLSPPSGPSTPSGQSTPVPGHTPPQKLPLSPMKPPSPTTMKRDRYTSAMSSPSSVHVDDGTTAELDRRAKELLEKSETSVETISTEPFPLPLKKPAEHKPAQHMAGLSGYKLSPQKTKIPTAERSEPISHQNPWPEDDILYQWRLARRMEKAQEKVSGLGVRVHVKKTDPYNIRRPVDVTHRASSQPFSITLPGLNTFDDVLPGPSGVSTLPGQPRPEVTPQVFSSTAVQTPSVTTTASSNMDDTIRGSHAPVSMVTSYGTSTRSIVTPVISRPCQHLESNVDEREANIYQDKLWPHMHLACDILPCQCTGDAKMHHHHHHQKHEKHKINEDRASTNGLASDVNDHVKQQNDEEKETDIPQNEIPQCKKSHFKSALSKKTTDSNREENQENKKTSSSLEDLSSSTETESERETRIPRRKGKLKQVDNKEKRKENKTSEMVQNVIGKVISEHMFSGSSSTSDNEEKRTTGLEGSGTNEKSTSDNEEKRTTGLEASGTNEKSKHPTFTLDQADSSEEEFSNDEILKILRQRSKDLKKELRRIDNLLEEES</sequence>
<evidence type="ECO:0000313" key="2">
    <source>
        <dbReference type="Proteomes" id="UP000515163"/>
    </source>
</evidence>
<dbReference type="PANTHER" id="PTHR22045">
    <property type="entry name" value="PROLINE AND SERINE-RICH PROTEIN 3"/>
    <property type="match status" value="1"/>
</dbReference>
<organism evidence="2 3">
    <name type="scientific">Actinia tenebrosa</name>
    <name type="common">Australian red waratah sea anemone</name>
    <dbReference type="NCBI Taxonomy" id="6105"/>
    <lineage>
        <taxon>Eukaryota</taxon>
        <taxon>Metazoa</taxon>
        <taxon>Cnidaria</taxon>
        <taxon>Anthozoa</taxon>
        <taxon>Hexacorallia</taxon>
        <taxon>Actiniaria</taxon>
        <taxon>Actiniidae</taxon>
        <taxon>Actinia</taxon>
    </lineage>
</organism>
<dbReference type="OrthoDB" id="10043502at2759"/>